<organism evidence="2">
    <name type="scientific">Salmonella enterica</name>
    <name type="common">Salmonella choleraesuis</name>
    <dbReference type="NCBI Taxonomy" id="28901"/>
    <lineage>
        <taxon>Bacteria</taxon>
        <taxon>Pseudomonadati</taxon>
        <taxon>Pseudomonadota</taxon>
        <taxon>Gammaproteobacteria</taxon>
        <taxon>Enterobacterales</taxon>
        <taxon>Enterobacteriaceae</taxon>
        <taxon>Salmonella</taxon>
    </lineage>
</organism>
<dbReference type="RefSeq" id="WP_079983053.1">
    <property type="nucleotide sequence ID" value="NZ_JABYOI010000002.1"/>
</dbReference>
<comment type="caution">
    <text evidence="2">The sequence shown here is derived from an EMBL/GenBank/DDBJ whole genome shotgun (WGS) entry which is preliminary data.</text>
</comment>
<gene>
    <name evidence="2" type="ORF">G8152_001486</name>
</gene>
<protein>
    <recommendedName>
        <fullName evidence="3">ParB/Sulfiredoxin domain-containing protein</fullName>
    </recommendedName>
</protein>
<dbReference type="EMBL" id="DAAYLW010000003">
    <property type="protein sequence ID" value="HAG4760016.1"/>
    <property type="molecule type" value="Genomic_DNA"/>
</dbReference>
<evidence type="ECO:0000256" key="1">
    <source>
        <dbReference type="SAM" id="MobiDB-lite"/>
    </source>
</evidence>
<sequence length="490" mass="56398">MNFDTIHINNLLLDLDNPRFPRIVESQREAVNLMIEIQSVKIEALAKDIAEFGLDPSERLIVYKNDLSDNQKAYTVAEGNRRLTALKLLQEPELSDDEKLKSRIKKIIQISNQLPNEIDCVVFDTPEHFEHWVNLKHSGQNNGAGRVRWDTKEQERYQSKNGNSSFGSQFLKFLENEKKLEEKVPSDFSILKITNITRLLGDPDVREALGLEVINAKLFCSQNKARFIDEISKIINAMLEVDDKGRPIFTVNKIRHKTDRRDVLNELNITKPNIKLRKLWELSDPNSYKEDNEEKNHSNTSSDNKSNSKNGEYKDNSSQSENTESESKQNNENKAHNNNKKDEQNVKHNPNRNNLIPSNVKYNFDNKKCRKIYDELKGKLRHDECPMSISVLFRAFLELSLICYLDKNNINLKKQQQGLHDKVVAVSNDLKDKGILTNSQVSSVQSVSSSITVSQGSLQQYMHNKDTLPDKSSLNTQFDNLHCLFSAIWK</sequence>
<feature type="compositionally biased region" description="Low complexity" evidence="1">
    <location>
        <begin position="298"/>
        <end position="324"/>
    </location>
</feature>
<evidence type="ECO:0000313" key="2">
    <source>
        <dbReference type="EMBL" id="HAG4760016.1"/>
    </source>
</evidence>
<feature type="compositionally biased region" description="Basic and acidic residues" evidence="1">
    <location>
        <begin position="287"/>
        <end position="297"/>
    </location>
</feature>
<feature type="region of interest" description="Disordered" evidence="1">
    <location>
        <begin position="287"/>
        <end position="360"/>
    </location>
</feature>
<dbReference type="AlphaFoldDB" id="A0A764FUJ6"/>
<name>A0A764FUJ6_SALER</name>
<proteinExistence type="predicted"/>
<evidence type="ECO:0008006" key="3">
    <source>
        <dbReference type="Google" id="ProtNLM"/>
    </source>
</evidence>
<accession>A0A764FUJ6</accession>
<reference evidence="2" key="2">
    <citation type="submission" date="2020-02" db="EMBL/GenBank/DDBJ databases">
        <authorList>
            <consortium name="NCBI Pathogen Detection Project"/>
        </authorList>
    </citation>
    <scope>NUCLEOTIDE SEQUENCE</scope>
    <source>
        <strain evidence="2">MA.MC_08-0591</strain>
    </source>
</reference>
<reference evidence="2" key="1">
    <citation type="journal article" date="2018" name="Genome Biol.">
        <title>SKESA: strategic k-mer extension for scrupulous assemblies.</title>
        <authorList>
            <person name="Souvorov A."/>
            <person name="Agarwala R."/>
            <person name="Lipman D.J."/>
        </authorList>
    </citation>
    <scope>NUCLEOTIDE SEQUENCE</scope>
    <source>
        <strain evidence="2">MA.MC_08-0591</strain>
    </source>
</reference>
<feature type="compositionally biased region" description="Basic and acidic residues" evidence="1">
    <location>
        <begin position="325"/>
        <end position="346"/>
    </location>
</feature>
<feature type="compositionally biased region" description="Polar residues" evidence="1">
    <location>
        <begin position="347"/>
        <end position="360"/>
    </location>
</feature>